<dbReference type="AlphaFoldDB" id="A0A315UYL5"/>
<keyword evidence="2" id="KW-1185">Reference proteome</keyword>
<comment type="caution">
    <text evidence="1">The sequence shown here is derived from an EMBL/GenBank/DDBJ whole genome shotgun (WGS) entry which is preliminary data.</text>
</comment>
<proteinExistence type="predicted"/>
<gene>
    <name evidence="1" type="ORF">CCH79_00004380</name>
</gene>
<evidence type="ECO:0000313" key="2">
    <source>
        <dbReference type="Proteomes" id="UP000250572"/>
    </source>
</evidence>
<evidence type="ECO:0000313" key="1">
    <source>
        <dbReference type="EMBL" id="PWA16477.1"/>
    </source>
</evidence>
<accession>A0A315UYL5</accession>
<dbReference type="EMBL" id="NHOQ01002481">
    <property type="protein sequence ID" value="PWA16477.1"/>
    <property type="molecule type" value="Genomic_DNA"/>
</dbReference>
<protein>
    <submittedName>
        <fullName evidence="1">Uncharacterized protein</fullName>
    </submittedName>
</protein>
<sequence length="164" mass="18486">MGVGCTFQRSIVRSKEYAIRRITATLWIKGVEVRFQPSSHTMKISRPGPNYFPQCPAGSVVLSVTFVDVFHSGGFCYNSPSDLCKVLLYPFSFQIIGLTLHCGHFKPLSSFASCREKQVLKNHLLLFRLTQNHLQIGFDMYEQLPAIRAKRLETVLSLQDDSGA</sequence>
<organism evidence="1 2">
    <name type="scientific">Gambusia affinis</name>
    <name type="common">Western mosquitofish</name>
    <name type="synonym">Heterandria affinis</name>
    <dbReference type="NCBI Taxonomy" id="33528"/>
    <lineage>
        <taxon>Eukaryota</taxon>
        <taxon>Metazoa</taxon>
        <taxon>Chordata</taxon>
        <taxon>Craniata</taxon>
        <taxon>Vertebrata</taxon>
        <taxon>Euteleostomi</taxon>
        <taxon>Actinopterygii</taxon>
        <taxon>Neopterygii</taxon>
        <taxon>Teleostei</taxon>
        <taxon>Neoteleostei</taxon>
        <taxon>Acanthomorphata</taxon>
        <taxon>Ovalentaria</taxon>
        <taxon>Atherinomorphae</taxon>
        <taxon>Cyprinodontiformes</taxon>
        <taxon>Poeciliidae</taxon>
        <taxon>Poeciliinae</taxon>
        <taxon>Gambusia</taxon>
    </lineage>
</organism>
<name>A0A315UYL5_GAMAF</name>
<dbReference type="Proteomes" id="UP000250572">
    <property type="component" value="Unassembled WGS sequence"/>
</dbReference>
<reference evidence="1 2" key="1">
    <citation type="journal article" date="2018" name="G3 (Bethesda)">
        <title>A High-Quality Reference Genome for the Invasive Mosquitofish Gambusia affinis Using a Chicago Library.</title>
        <authorList>
            <person name="Hoffberg S.L."/>
            <person name="Troendle N.J."/>
            <person name="Glenn T.C."/>
            <person name="Mahmud O."/>
            <person name="Louha S."/>
            <person name="Chalopin D."/>
            <person name="Bennetzen J.L."/>
            <person name="Mauricio R."/>
        </authorList>
    </citation>
    <scope>NUCLEOTIDE SEQUENCE [LARGE SCALE GENOMIC DNA]</scope>
    <source>
        <strain evidence="1">NE01/NJP1002.9</strain>
        <tissue evidence="1">Muscle</tissue>
    </source>
</reference>